<sequence length="167" mass="16533">MKFGYATATAMAAILALSACGGGATGGNASNATAPAGNAAAPAAPAAQPSAPASAAPAAAAAPVAGDGEAVQKIESCVLETPKGHYDGPCERVEWGGPSFSIRRAGNQAFLDGITEVVVEVDIPGEKAGGSYRRGEGGDLVPTGPLSFRDDCACWVRPDFRVGAQAM</sequence>
<keyword evidence="1" id="KW-0732">Signal</keyword>
<keyword evidence="3" id="KW-1185">Reference proteome</keyword>
<feature type="signal peptide" evidence="1">
    <location>
        <begin position="1"/>
        <end position="21"/>
    </location>
</feature>
<evidence type="ECO:0000313" key="2">
    <source>
        <dbReference type="EMBL" id="MFD0945413.1"/>
    </source>
</evidence>
<evidence type="ECO:0000256" key="1">
    <source>
        <dbReference type="SAM" id="SignalP"/>
    </source>
</evidence>
<name>A0ABW3H219_9SPHN</name>
<reference evidence="3" key="1">
    <citation type="journal article" date="2019" name="Int. J. Syst. Evol. Microbiol.">
        <title>The Global Catalogue of Microorganisms (GCM) 10K type strain sequencing project: providing services to taxonomists for standard genome sequencing and annotation.</title>
        <authorList>
            <consortium name="The Broad Institute Genomics Platform"/>
            <consortium name="The Broad Institute Genome Sequencing Center for Infectious Disease"/>
            <person name="Wu L."/>
            <person name="Ma J."/>
        </authorList>
    </citation>
    <scope>NUCLEOTIDE SEQUENCE [LARGE SCALE GENOMIC DNA]</scope>
    <source>
        <strain evidence="3">CCUG 62982</strain>
    </source>
</reference>
<dbReference type="RefSeq" id="WP_264942346.1">
    <property type="nucleotide sequence ID" value="NZ_JAPDRA010000001.1"/>
</dbReference>
<feature type="chain" id="PRO_5045732699" description="Lipoprotein" evidence="1">
    <location>
        <begin position="22"/>
        <end position="167"/>
    </location>
</feature>
<dbReference type="EMBL" id="JBHTJG010000001">
    <property type="protein sequence ID" value="MFD0945413.1"/>
    <property type="molecule type" value="Genomic_DNA"/>
</dbReference>
<proteinExistence type="predicted"/>
<evidence type="ECO:0000313" key="3">
    <source>
        <dbReference type="Proteomes" id="UP001596977"/>
    </source>
</evidence>
<dbReference type="PROSITE" id="PS51257">
    <property type="entry name" value="PROKAR_LIPOPROTEIN"/>
    <property type="match status" value="1"/>
</dbReference>
<organism evidence="2 3">
    <name type="scientific">Sphingomonas canadensis</name>
    <dbReference type="NCBI Taxonomy" id="1219257"/>
    <lineage>
        <taxon>Bacteria</taxon>
        <taxon>Pseudomonadati</taxon>
        <taxon>Pseudomonadota</taxon>
        <taxon>Alphaproteobacteria</taxon>
        <taxon>Sphingomonadales</taxon>
        <taxon>Sphingomonadaceae</taxon>
        <taxon>Sphingomonas</taxon>
    </lineage>
</organism>
<comment type="caution">
    <text evidence="2">The sequence shown here is derived from an EMBL/GenBank/DDBJ whole genome shotgun (WGS) entry which is preliminary data.</text>
</comment>
<accession>A0ABW3H219</accession>
<dbReference type="Proteomes" id="UP001596977">
    <property type="component" value="Unassembled WGS sequence"/>
</dbReference>
<evidence type="ECO:0008006" key="4">
    <source>
        <dbReference type="Google" id="ProtNLM"/>
    </source>
</evidence>
<protein>
    <recommendedName>
        <fullName evidence="4">Lipoprotein</fullName>
    </recommendedName>
</protein>
<gene>
    <name evidence="2" type="ORF">ACFQ1E_03580</name>
</gene>